<evidence type="ECO:0000313" key="4">
    <source>
        <dbReference type="Proteomes" id="UP000272942"/>
    </source>
</evidence>
<dbReference type="AlphaFoldDB" id="A0A183BE08"/>
<dbReference type="PANTHER" id="PTHR12202">
    <property type="entry name" value="ESF1 HOMOLOG"/>
    <property type="match status" value="1"/>
</dbReference>
<accession>A0A183BE08</accession>
<evidence type="ECO:0000259" key="2">
    <source>
        <dbReference type="Pfam" id="PF25121"/>
    </source>
</evidence>
<dbReference type="Pfam" id="PF25121">
    <property type="entry name" value="RRM_ESF1"/>
    <property type="match status" value="1"/>
</dbReference>
<reference evidence="3 4" key="2">
    <citation type="submission" date="2018-11" db="EMBL/GenBank/DDBJ databases">
        <authorList>
            <consortium name="Pathogen Informatics"/>
        </authorList>
    </citation>
    <scope>NUCLEOTIDE SEQUENCE [LARGE SCALE GENOMIC DNA]</scope>
    <source>
        <strain evidence="3 4">Egypt</strain>
    </source>
</reference>
<feature type="compositionally biased region" description="Low complexity" evidence="1">
    <location>
        <begin position="116"/>
        <end position="125"/>
    </location>
</feature>
<reference evidence="5" key="1">
    <citation type="submission" date="2016-06" db="UniProtKB">
        <authorList>
            <consortium name="WormBaseParasite"/>
        </authorList>
    </citation>
    <scope>IDENTIFICATION</scope>
</reference>
<evidence type="ECO:0000256" key="1">
    <source>
        <dbReference type="SAM" id="MobiDB-lite"/>
    </source>
</evidence>
<dbReference type="InterPro" id="IPR056750">
    <property type="entry name" value="RRM_ESF1"/>
</dbReference>
<dbReference type="WBParaSite" id="ECPE_0001748801-mRNA-1">
    <property type="protein sequence ID" value="ECPE_0001748801-mRNA-1"/>
    <property type="gene ID" value="ECPE_0001748801"/>
</dbReference>
<feature type="region of interest" description="Disordered" evidence="1">
    <location>
        <begin position="1"/>
        <end position="28"/>
    </location>
</feature>
<dbReference type="PANTHER" id="PTHR12202:SF0">
    <property type="entry name" value="ESF1 HOMOLOG"/>
    <property type="match status" value="1"/>
</dbReference>
<feature type="compositionally biased region" description="Basic and acidic residues" evidence="1">
    <location>
        <begin position="1"/>
        <end position="11"/>
    </location>
</feature>
<organism evidence="5">
    <name type="scientific">Echinostoma caproni</name>
    <dbReference type="NCBI Taxonomy" id="27848"/>
    <lineage>
        <taxon>Eukaryota</taxon>
        <taxon>Metazoa</taxon>
        <taxon>Spiralia</taxon>
        <taxon>Lophotrochozoa</taxon>
        <taxon>Platyhelminthes</taxon>
        <taxon>Trematoda</taxon>
        <taxon>Digenea</taxon>
        <taxon>Plagiorchiida</taxon>
        <taxon>Echinostomata</taxon>
        <taxon>Echinostomatoidea</taxon>
        <taxon>Echinostomatidae</taxon>
        <taxon>Echinostoma</taxon>
    </lineage>
</organism>
<gene>
    <name evidence="3" type="ORF">ECPE_LOCUS17444</name>
</gene>
<protein>
    <submittedName>
        <fullName evidence="5">CAF1C_H4-bd domain-containing protein</fullName>
    </submittedName>
</protein>
<feature type="region of interest" description="Disordered" evidence="1">
    <location>
        <begin position="60"/>
        <end position="132"/>
    </location>
</feature>
<feature type="compositionally biased region" description="Basic and acidic residues" evidence="1">
    <location>
        <begin position="82"/>
        <end position="98"/>
    </location>
</feature>
<dbReference type="OrthoDB" id="431825at2759"/>
<feature type="domain" description="ESF1 RRM" evidence="2">
    <location>
        <begin position="159"/>
        <end position="196"/>
    </location>
</feature>
<sequence>MDVDRIARDPKYAPVKRKSHQKTRSVRDLFADVDQEPVFKDKRGRPWVKNPRAYAKAQLAMKRTECEIKSPTTKQAMDQEDLESKCAEEEQLNEKHEDSENDSMSERESDESDTMSQDSRSTSTESDTEHDPGEILADLQEADWHELTKDAAPATTIGKRLALLHFDWDNAKAENIYMVLESFLPPRGHIECVTTWTQIDHIAIDGEDV</sequence>
<dbReference type="EMBL" id="UZAN01069333">
    <property type="protein sequence ID" value="VDP94737.1"/>
    <property type="molecule type" value="Genomic_DNA"/>
</dbReference>
<keyword evidence="4" id="KW-1185">Reference proteome</keyword>
<dbReference type="InterPro" id="IPR039754">
    <property type="entry name" value="Esf1"/>
</dbReference>
<name>A0A183BE08_9TREM</name>
<dbReference type="GO" id="GO:0003723">
    <property type="term" value="F:RNA binding"/>
    <property type="evidence" value="ECO:0007669"/>
    <property type="project" value="TreeGrafter"/>
</dbReference>
<dbReference type="GO" id="GO:0006364">
    <property type="term" value="P:rRNA processing"/>
    <property type="evidence" value="ECO:0007669"/>
    <property type="project" value="InterPro"/>
</dbReference>
<feature type="compositionally biased region" description="Basic residues" evidence="1">
    <location>
        <begin position="14"/>
        <end position="24"/>
    </location>
</feature>
<feature type="compositionally biased region" description="Acidic residues" evidence="1">
    <location>
        <begin position="99"/>
        <end position="113"/>
    </location>
</feature>
<evidence type="ECO:0000313" key="3">
    <source>
        <dbReference type="EMBL" id="VDP94737.1"/>
    </source>
</evidence>
<evidence type="ECO:0000313" key="5">
    <source>
        <dbReference type="WBParaSite" id="ECPE_0001748801-mRNA-1"/>
    </source>
</evidence>
<dbReference type="Proteomes" id="UP000272942">
    <property type="component" value="Unassembled WGS sequence"/>
</dbReference>
<proteinExistence type="predicted"/>